<reference evidence="2 3" key="1">
    <citation type="submission" date="2018-01" db="EMBL/GenBank/DDBJ databases">
        <title>Saezia sanguinis gen. nov., sp. nov., in the order Burkholderiales isolated from human blood.</title>
        <authorList>
            <person name="Medina-Pascual M.J."/>
            <person name="Valdezate S."/>
            <person name="Monzon S."/>
            <person name="Cuesta I."/>
            <person name="Carrasco G."/>
            <person name="Villalon P."/>
            <person name="Saez-Nieto J.A."/>
        </authorList>
    </citation>
    <scope>NUCLEOTIDE SEQUENCE [LARGE SCALE GENOMIC DNA]</scope>
    <source>
        <strain evidence="2 3">CNM695-12</strain>
    </source>
</reference>
<protein>
    <submittedName>
        <fullName evidence="2">Uncharacterized protein</fullName>
    </submittedName>
</protein>
<evidence type="ECO:0000313" key="2">
    <source>
        <dbReference type="EMBL" id="RUS65382.1"/>
    </source>
</evidence>
<organism evidence="2 3">
    <name type="scientific">Saezia sanguinis</name>
    <dbReference type="NCBI Taxonomy" id="1965230"/>
    <lineage>
        <taxon>Bacteria</taxon>
        <taxon>Pseudomonadati</taxon>
        <taxon>Pseudomonadota</taxon>
        <taxon>Betaproteobacteria</taxon>
        <taxon>Burkholderiales</taxon>
        <taxon>Saeziaceae</taxon>
        <taxon>Saezia</taxon>
    </lineage>
</organism>
<keyword evidence="1" id="KW-0812">Transmembrane</keyword>
<evidence type="ECO:0000256" key="1">
    <source>
        <dbReference type="SAM" id="Phobius"/>
    </source>
</evidence>
<comment type="caution">
    <text evidence="2">The sequence shown here is derived from an EMBL/GenBank/DDBJ whole genome shotgun (WGS) entry which is preliminary data.</text>
</comment>
<name>A0A433S9I9_9BURK</name>
<feature type="transmembrane region" description="Helical" evidence="1">
    <location>
        <begin position="297"/>
        <end position="321"/>
    </location>
</feature>
<sequence length="537" mass="54997">MQRGQGDVGPGTDLCALGRGVRHAFGRTAQNPGFDEVGVHTTELLFLVLGVRRQCLCSLGCGFQALGQAQRLFELFYGLLQVQLFALGVLALVGRDVKALPGPDGAPAVGSEFKAVSPVFSTAVGFARMGEVAHGELGDVMGAVELGFDFPGGVINQEFVVAPAFVFFALDGLLGFEGRQGVGGGMVGVIGAPGDDGLIGVAIEEVNDDFLSDAWYGDVAPAGSGPVLCDAYPAGAVFVVTADAVPGKLDFDASVFVGVDFFSLRAYNVGNFGPVQVWFGRDGCFPFGGGGYQFCGLLIAGAGLCLCGFFFSTGVLFAAVYDFDGTPQGVEFASGVAGEFKGNTGLDSGVIPGSDGEFGVSSEGLQFGLGKGGAGSILLVAPGVVVAFVFGGLSGHVTPQACLLLVVARVFEGVVALGLACGAHFVVVGEVAQRRLGLVACGFGLVQDSPALQGAKGLDDVGDVELVPLFAVFKPVDKAFFGQQALDVLEVGFVGLYAVFAAQVGLLLVQGVVVDFVGFEDFANDFGHALLLEDFPV</sequence>
<keyword evidence="1" id="KW-1133">Transmembrane helix</keyword>
<gene>
    <name evidence="2" type="ORF">CUZ56_03036</name>
</gene>
<dbReference type="AlphaFoldDB" id="A0A433S9I9"/>
<dbReference type="Proteomes" id="UP000286947">
    <property type="component" value="Unassembled WGS sequence"/>
</dbReference>
<dbReference type="EMBL" id="PQSP01000017">
    <property type="protein sequence ID" value="RUS65382.1"/>
    <property type="molecule type" value="Genomic_DNA"/>
</dbReference>
<feature type="transmembrane region" description="Helical" evidence="1">
    <location>
        <begin position="402"/>
        <end position="427"/>
    </location>
</feature>
<feature type="transmembrane region" description="Helical" evidence="1">
    <location>
        <begin position="372"/>
        <end position="390"/>
    </location>
</feature>
<evidence type="ECO:0000313" key="3">
    <source>
        <dbReference type="Proteomes" id="UP000286947"/>
    </source>
</evidence>
<proteinExistence type="predicted"/>
<accession>A0A433S9I9</accession>
<keyword evidence="1" id="KW-0472">Membrane</keyword>
<keyword evidence="3" id="KW-1185">Reference proteome</keyword>